<feature type="domain" description="Aldehyde dehydrogenase" evidence="5">
    <location>
        <begin position="37"/>
        <end position="497"/>
    </location>
</feature>
<dbReference type="InterPro" id="IPR029510">
    <property type="entry name" value="Ald_DH_CS_GLU"/>
</dbReference>
<protein>
    <submittedName>
        <fullName evidence="6">Aldehyde dehydrogenase</fullName>
    </submittedName>
</protein>
<evidence type="ECO:0000256" key="4">
    <source>
        <dbReference type="RuleBase" id="RU003345"/>
    </source>
</evidence>
<sequence length="502" mass="54328">MNFPTKTVQEWADYANSIKWPEAMIIDGKAQAGQDDSYVPLVTPRDGSVVTQVPYATSHELEQAVSAARRAFDEGPWPRMAPKQRKELMLAWVALMEEHRTELATMLSVEMGKPIADAWGIELRALINTYRWYAEMADKELDEISPVGDDDLALITREPVGVVAVVTPWNFPLTLSAWKIAPALAVGCTVVHKPADLTPLTAVRIAELALEAGIPAGVLNVLPGRGSVIGKGLGLHRAIDSLAFTGSTEVGRAYMEYAAQSNLKRVWLELGGKSPNIILPDAPDLQTAIDTAAWGIFFNTGQMCTAPSRLIVHQDVADEVISGVIKAAENYKPGDPFNPATKMGPLASSSRRAEVQAHVDRGLEDGSTLALGGHSVELSTPLAGGAYYEPTVFINVNPDSALAQEEIFGPVLSVTTVKDDEEAIRVANNSDYGLAAGLWTANVSKVHRLARQIRAGTVWVNCYEEGDLTVPFGGFKLSGNGRDKSRHALDKYTELKTTYIKL</sequence>
<dbReference type="InterPro" id="IPR016161">
    <property type="entry name" value="Ald_DH/histidinol_DH"/>
</dbReference>
<dbReference type="FunFam" id="3.40.605.10:FF:000001">
    <property type="entry name" value="Aldehyde dehydrogenase 1"/>
    <property type="match status" value="1"/>
</dbReference>
<dbReference type="PROSITE" id="PS00070">
    <property type="entry name" value="ALDEHYDE_DEHYDR_CYS"/>
    <property type="match status" value="1"/>
</dbReference>
<accession>A0A173LZ27</accession>
<dbReference type="RefSeq" id="WP_197702068.1">
    <property type="nucleotide sequence ID" value="NZ_AP017457.1"/>
</dbReference>
<organism evidence="6 7">
    <name type="scientific">Aurantimicrobium minutum</name>
    <dbReference type="NCBI Taxonomy" id="708131"/>
    <lineage>
        <taxon>Bacteria</taxon>
        <taxon>Bacillati</taxon>
        <taxon>Actinomycetota</taxon>
        <taxon>Actinomycetes</taxon>
        <taxon>Micrococcales</taxon>
        <taxon>Microbacteriaceae</taxon>
        <taxon>Aurantimicrobium</taxon>
    </lineage>
</organism>
<dbReference type="GO" id="GO:0016620">
    <property type="term" value="F:oxidoreductase activity, acting on the aldehyde or oxo group of donors, NAD or NADP as acceptor"/>
    <property type="evidence" value="ECO:0007669"/>
    <property type="project" value="InterPro"/>
</dbReference>
<evidence type="ECO:0000256" key="1">
    <source>
        <dbReference type="ARBA" id="ARBA00009986"/>
    </source>
</evidence>
<dbReference type="Proteomes" id="UP000243847">
    <property type="component" value="Chromosome sequence1"/>
</dbReference>
<dbReference type="EMBL" id="AP017457">
    <property type="protein sequence ID" value="BAV00118.1"/>
    <property type="molecule type" value="Genomic_DNA"/>
</dbReference>
<feature type="active site" evidence="3">
    <location>
        <position position="269"/>
    </location>
</feature>
<dbReference type="PANTHER" id="PTHR11699">
    <property type="entry name" value="ALDEHYDE DEHYDROGENASE-RELATED"/>
    <property type="match status" value="1"/>
</dbReference>
<dbReference type="InterPro" id="IPR016162">
    <property type="entry name" value="Ald_DH_N"/>
</dbReference>
<dbReference type="Gene3D" id="3.40.605.10">
    <property type="entry name" value="Aldehyde Dehydrogenase, Chain A, domain 1"/>
    <property type="match status" value="1"/>
</dbReference>
<dbReference type="KEGG" id="amin:AUMI_115750"/>
<dbReference type="InterPro" id="IPR016160">
    <property type="entry name" value="Ald_DH_CS_CYS"/>
</dbReference>
<dbReference type="Pfam" id="PF00171">
    <property type="entry name" value="Aldedh"/>
    <property type="match status" value="1"/>
</dbReference>
<dbReference type="InterPro" id="IPR016163">
    <property type="entry name" value="Ald_DH_C"/>
</dbReference>
<gene>
    <name evidence="6" type="ORF">AUMI_115750</name>
</gene>
<dbReference type="CDD" id="cd07112">
    <property type="entry name" value="ALDH_GABALDH-PuuC"/>
    <property type="match status" value="1"/>
</dbReference>
<dbReference type="FunFam" id="3.40.309.10:FF:000012">
    <property type="entry name" value="Betaine aldehyde dehydrogenase"/>
    <property type="match status" value="1"/>
</dbReference>
<comment type="similarity">
    <text evidence="1 4">Belongs to the aldehyde dehydrogenase family.</text>
</comment>
<proteinExistence type="inferred from homology"/>
<name>A0A173LZ27_9MICO</name>
<reference evidence="6 7" key="1">
    <citation type="journal article" date="2016" name="Genome Announc.">
        <title>Complete Genome Sequence of Aurantimicrobium minutum Type Strain KNCT, a Planktonic Ultramicrobacterium Isolated from River Water.</title>
        <authorList>
            <person name="Nakai R."/>
            <person name="Fujisawa T."/>
            <person name="Nakamura Y."/>
            <person name="Nishide H."/>
            <person name="Uchiyama I."/>
            <person name="Baba T."/>
            <person name="Toyoda A."/>
            <person name="Fujiyama A."/>
            <person name="Naganuma T."/>
            <person name="Niki H."/>
        </authorList>
    </citation>
    <scope>NUCLEOTIDE SEQUENCE [LARGE SCALE GENOMIC DNA]</scope>
    <source>
        <strain evidence="6 7">KNC</strain>
    </source>
</reference>
<evidence type="ECO:0000256" key="3">
    <source>
        <dbReference type="PROSITE-ProRule" id="PRU10007"/>
    </source>
</evidence>
<keyword evidence="2 4" id="KW-0560">Oxidoreductase</keyword>
<dbReference type="SUPFAM" id="SSF53720">
    <property type="entry name" value="ALDH-like"/>
    <property type="match status" value="1"/>
</dbReference>
<dbReference type="Gene3D" id="3.40.309.10">
    <property type="entry name" value="Aldehyde Dehydrogenase, Chain A, domain 2"/>
    <property type="match status" value="1"/>
</dbReference>
<evidence type="ECO:0000256" key="2">
    <source>
        <dbReference type="ARBA" id="ARBA00023002"/>
    </source>
</evidence>
<dbReference type="InterPro" id="IPR015590">
    <property type="entry name" value="Aldehyde_DH_dom"/>
</dbReference>
<dbReference type="PROSITE" id="PS00687">
    <property type="entry name" value="ALDEHYDE_DEHYDR_GLU"/>
    <property type="match status" value="1"/>
</dbReference>
<evidence type="ECO:0000259" key="5">
    <source>
        <dbReference type="Pfam" id="PF00171"/>
    </source>
</evidence>
<dbReference type="GeneID" id="80452770"/>
<evidence type="ECO:0000313" key="6">
    <source>
        <dbReference type="EMBL" id="BAV00118.1"/>
    </source>
</evidence>
<dbReference type="AlphaFoldDB" id="A0A173LZ27"/>
<evidence type="ECO:0000313" key="7">
    <source>
        <dbReference type="Proteomes" id="UP000243847"/>
    </source>
</evidence>